<feature type="domain" description="DUF7730" evidence="2">
    <location>
        <begin position="26"/>
        <end position="155"/>
    </location>
</feature>
<evidence type="ECO:0000313" key="3">
    <source>
        <dbReference type="EMBL" id="KAF1845343.1"/>
    </source>
</evidence>
<evidence type="ECO:0000256" key="1">
    <source>
        <dbReference type="SAM" id="MobiDB-lite"/>
    </source>
</evidence>
<comment type="caution">
    <text evidence="3">The sequence shown here is derived from an EMBL/GenBank/DDBJ whole genome shotgun (WGS) entry which is preliminary data.</text>
</comment>
<dbReference type="GeneID" id="63850577"/>
<proteinExistence type="predicted"/>
<keyword evidence="4" id="KW-1185">Reference proteome</keyword>
<sequence length="353" mass="40001">MLDPASKADVDSTQTLVMEMHGQMGHSRLLSLPKELRLEIWRYVLTDPPFGKHVLCICRETPSSSSSSKRFSNSLYKGSRPAQPQIKTAFQAIQVEPININLLRTNRLVYGEALPILYHSVKFWPQALEGIFPVFLEKLSPFARTHIRHIRLRIQESTFGNLFPWAITCAQVAKLGDSLRVVEVEGNWPLPGSKCQQHRLLYPLLRIKAPKKFVGDHDVEFQQMMTKAAKELEAKALLRSAFTAADAAARAKRDEPPNKKQQSHEIVFRVKATPFGSLSEADEEDATENPRTMSGIQITEKDLEEWDMVSVRSASPSRKRARIESISDEAIVVGVEEDDADESEDWEWIDKSH</sequence>
<dbReference type="Pfam" id="PF24864">
    <property type="entry name" value="DUF7730"/>
    <property type="match status" value="1"/>
</dbReference>
<reference evidence="3" key="1">
    <citation type="submission" date="2020-01" db="EMBL/GenBank/DDBJ databases">
        <authorList>
            <consortium name="DOE Joint Genome Institute"/>
            <person name="Haridas S."/>
            <person name="Albert R."/>
            <person name="Binder M."/>
            <person name="Bloem J."/>
            <person name="Labutti K."/>
            <person name="Salamov A."/>
            <person name="Andreopoulos B."/>
            <person name="Baker S.E."/>
            <person name="Barry K."/>
            <person name="Bills G."/>
            <person name="Bluhm B.H."/>
            <person name="Cannon C."/>
            <person name="Castanera R."/>
            <person name="Culley D.E."/>
            <person name="Daum C."/>
            <person name="Ezra D."/>
            <person name="Gonzalez J.B."/>
            <person name="Henrissat B."/>
            <person name="Kuo A."/>
            <person name="Liang C."/>
            <person name="Lipzen A."/>
            <person name="Lutzoni F."/>
            <person name="Magnuson J."/>
            <person name="Mondo S."/>
            <person name="Nolan M."/>
            <person name="Ohm R."/>
            <person name="Pangilinan J."/>
            <person name="Park H.-J."/>
            <person name="Ramirez L."/>
            <person name="Alfaro M."/>
            <person name="Sun H."/>
            <person name="Tritt A."/>
            <person name="Yoshinaga Y."/>
            <person name="Zwiers L.-H."/>
            <person name="Turgeon B.G."/>
            <person name="Goodwin S.B."/>
            <person name="Spatafora J.W."/>
            <person name="Crous P.W."/>
            <person name="Grigoriev I.V."/>
        </authorList>
    </citation>
    <scope>NUCLEOTIDE SEQUENCE</scope>
    <source>
        <strain evidence="3">CBS 394.84</strain>
    </source>
</reference>
<dbReference type="RefSeq" id="XP_040787906.1">
    <property type="nucleotide sequence ID" value="XM_040933326.1"/>
</dbReference>
<name>A0A9P4GFX8_9PLEO</name>
<dbReference type="AlphaFoldDB" id="A0A9P4GFX8"/>
<protein>
    <recommendedName>
        <fullName evidence="2">DUF7730 domain-containing protein</fullName>
    </recommendedName>
</protein>
<organism evidence="3 4">
    <name type="scientific">Cucurbitaria berberidis CBS 394.84</name>
    <dbReference type="NCBI Taxonomy" id="1168544"/>
    <lineage>
        <taxon>Eukaryota</taxon>
        <taxon>Fungi</taxon>
        <taxon>Dikarya</taxon>
        <taxon>Ascomycota</taxon>
        <taxon>Pezizomycotina</taxon>
        <taxon>Dothideomycetes</taxon>
        <taxon>Pleosporomycetidae</taxon>
        <taxon>Pleosporales</taxon>
        <taxon>Pleosporineae</taxon>
        <taxon>Cucurbitariaceae</taxon>
        <taxon>Cucurbitaria</taxon>
    </lineage>
</organism>
<evidence type="ECO:0000259" key="2">
    <source>
        <dbReference type="Pfam" id="PF24864"/>
    </source>
</evidence>
<dbReference type="PANTHER" id="PTHR38790:SF4">
    <property type="entry name" value="2EXR DOMAIN-CONTAINING PROTEIN"/>
    <property type="match status" value="1"/>
</dbReference>
<dbReference type="OrthoDB" id="62952at2759"/>
<dbReference type="InterPro" id="IPR056632">
    <property type="entry name" value="DUF7730"/>
</dbReference>
<accession>A0A9P4GFX8</accession>
<gene>
    <name evidence="3" type="ORF">K460DRAFT_366220</name>
</gene>
<dbReference type="EMBL" id="ML976616">
    <property type="protein sequence ID" value="KAF1845343.1"/>
    <property type="molecule type" value="Genomic_DNA"/>
</dbReference>
<evidence type="ECO:0000313" key="4">
    <source>
        <dbReference type="Proteomes" id="UP000800039"/>
    </source>
</evidence>
<feature type="region of interest" description="Disordered" evidence="1">
    <location>
        <begin position="278"/>
        <end position="299"/>
    </location>
</feature>
<dbReference type="Proteomes" id="UP000800039">
    <property type="component" value="Unassembled WGS sequence"/>
</dbReference>
<dbReference type="PANTHER" id="PTHR38790">
    <property type="entry name" value="2EXR DOMAIN-CONTAINING PROTEIN-RELATED"/>
    <property type="match status" value="1"/>
</dbReference>